<evidence type="ECO:0000256" key="2">
    <source>
        <dbReference type="ARBA" id="ARBA00006270"/>
    </source>
</evidence>
<gene>
    <name evidence="6" type="ORF">FNV43_RR15706</name>
</gene>
<dbReference type="InterPro" id="IPR050305">
    <property type="entry name" value="Small_GTPase_Rab"/>
</dbReference>
<dbReference type="SUPFAM" id="SSF52540">
    <property type="entry name" value="P-loop containing nucleoside triphosphate hydrolases"/>
    <property type="match status" value="1"/>
</dbReference>
<accession>A0A8K0GXC4</accession>
<sequence length="233" mass="26207">MGFSDSQKSLLFSSRRFHAAQQKESTGTERYRNNNRLGNVSGDGEPQHRLQVAAAVRAHDGYHYLMKLLLVGDSGQVSLPFLIDFKIRTIDYRGEWEAHQTANMGYCWPRTFSYNHNRGAMDIRNWIRNVEQHAPDNVNKILVGNKVDMDESQRAVPTLKGQELADEYGIKFFETSAKTGVNVMQIFCSIARDIKERLAESKSNNEPQAIKISKPDPAKGSTAAPEISTRCGS</sequence>
<dbReference type="PROSITE" id="PS51421">
    <property type="entry name" value="RAS"/>
    <property type="match status" value="1"/>
</dbReference>
<keyword evidence="4" id="KW-0342">GTP-binding</keyword>
<keyword evidence="7" id="KW-1185">Reference proteome</keyword>
<evidence type="ECO:0000256" key="1">
    <source>
        <dbReference type="ARBA" id="ARBA00004394"/>
    </source>
</evidence>
<comment type="caution">
    <text evidence="6">The sequence shown here is derived from an EMBL/GenBank/DDBJ whole genome shotgun (WGS) entry which is preliminary data.</text>
</comment>
<feature type="region of interest" description="Disordered" evidence="5">
    <location>
        <begin position="17"/>
        <end position="45"/>
    </location>
</feature>
<dbReference type="AlphaFoldDB" id="A0A8K0GXC4"/>
<dbReference type="OrthoDB" id="9989112at2759"/>
<dbReference type="PROSITE" id="PS51419">
    <property type="entry name" value="RAB"/>
    <property type="match status" value="1"/>
</dbReference>
<dbReference type="PANTHER" id="PTHR47980">
    <property type="entry name" value="LD44762P"/>
    <property type="match status" value="1"/>
</dbReference>
<protein>
    <submittedName>
        <fullName evidence="6">Uncharacterized protein</fullName>
    </submittedName>
</protein>
<keyword evidence="3" id="KW-0547">Nucleotide-binding</keyword>
<comment type="subcellular location">
    <subcellularLocation>
        <location evidence="1">Golgi apparatus membrane</location>
    </subcellularLocation>
</comment>
<evidence type="ECO:0000256" key="5">
    <source>
        <dbReference type="SAM" id="MobiDB-lite"/>
    </source>
</evidence>
<name>A0A8K0GXC4_9ROSA</name>
<reference evidence="6" key="1">
    <citation type="submission" date="2020-03" db="EMBL/GenBank/DDBJ databases">
        <title>A high-quality chromosome-level genome assembly of a woody plant with both climbing and erect habits, Rhamnella rubrinervis.</title>
        <authorList>
            <person name="Lu Z."/>
            <person name="Yang Y."/>
            <person name="Zhu X."/>
            <person name="Sun Y."/>
        </authorList>
    </citation>
    <scope>NUCLEOTIDE SEQUENCE</scope>
    <source>
        <strain evidence="6">BYM</strain>
        <tissue evidence="6">Leaf</tissue>
    </source>
</reference>
<evidence type="ECO:0000256" key="3">
    <source>
        <dbReference type="ARBA" id="ARBA00022741"/>
    </source>
</evidence>
<dbReference type="GO" id="GO:0000139">
    <property type="term" value="C:Golgi membrane"/>
    <property type="evidence" value="ECO:0007669"/>
    <property type="project" value="UniProtKB-SubCell"/>
</dbReference>
<dbReference type="Proteomes" id="UP000796880">
    <property type="component" value="Unassembled WGS sequence"/>
</dbReference>
<dbReference type="EMBL" id="VOIH02000007">
    <property type="protein sequence ID" value="KAF3441791.1"/>
    <property type="molecule type" value="Genomic_DNA"/>
</dbReference>
<dbReference type="SMART" id="SM00175">
    <property type="entry name" value="RAB"/>
    <property type="match status" value="1"/>
</dbReference>
<dbReference type="SMART" id="SM00173">
    <property type="entry name" value="RAS"/>
    <property type="match status" value="1"/>
</dbReference>
<feature type="region of interest" description="Disordered" evidence="5">
    <location>
        <begin position="199"/>
        <end position="233"/>
    </location>
</feature>
<dbReference type="GO" id="GO:0003924">
    <property type="term" value="F:GTPase activity"/>
    <property type="evidence" value="ECO:0007669"/>
    <property type="project" value="InterPro"/>
</dbReference>
<proteinExistence type="inferred from homology"/>
<dbReference type="Gene3D" id="3.40.50.300">
    <property type="entry name" value="P-loop containing nucleotide triphosphate hydrolases"/>
    <property type="match status" value="1"/>
</dbReference>
<evidence type="ECO:0000256" key="4">
    <source>
        <dbReference type="ARBA" id="ARBA00023134"/>
    </source>
</evidence>
<organism evidence="6 7">
    <name type="scientific">Rhamnella rubrinervis</name>
    <dbReference type="NCBI Taxonomy" id="2594499"/>
    <lineage>
        <taxon>Eukaryota</taxon>
        <taxon>Viridiplantae</taxon>
        <taxon>Streptophyta</taxon>
        <taxon>Embryophyta</taxon>
        <taxon>Tracheophyta</taxon>
        <taxon>Spermatophyta</taxon>
        <taxon>Magnoliopsida</taxon>
        <taxon>eudicotyledons</taxon>
        <taxon>Gunneridae</taxon>
        <taxon>Pentapetalae</taxon>
        <taxon>rosids</taxon>
        <taxon>fabids</taxon>
        <taxon>Rosales</taxon>
        <taxon>Rhamnaceae</taxon>
        <taxon>rhamnoid group</taxon>
        <taxon>Rhamneae</taxon>
        <taxon>Rhamnella</taxon>
    </lineage>
</organism>
<dbReference type="InterPro" id="IPR001806">
    <property type="entry name" value="Small_GTPase"/>
</dbReference>
<evidence type="ECO:0000313" key="7">
    <source>
        <dbReference type="Proteomes" id="UP000796880"/>
    </source>
</evidence>
<dbReference type="PRINTS" id="PR00449">
    <property type="entry name" value="RASTRNSFRMNG"/>
</dbReference>
<comment type="similarity">
    <text evidence="2">Belongs to the small GTPase superfamily. Rab family.</text>
</comment>
<dbReference type="GO" id="GO:0005525">
    <property type="term" value="F:GTP binding"/>
    <property type="evidence" value="ECO:0007669"/>
    <property type="project" value="UniProtKB-KW"/>
</dbReference>
<dbReference type="Pfam" id="PF00071">
    <property type="entry name" value="Ras"/>
    <property type="match status" value="1"/>
</dbReference>
<dbReference type="InterPro" id="IPR027417">
    <property type="entry name" value="P-loop_NTPase"/>
</dbReference>
<evidence type="ECO:0000313" key="6">
    <source>
        <dbReference type="EMBL" id="KAF3441791.1"/>
    </source>
</evidence>